<dbReference type="EMBL" id="QGGU01000009">
    <property type="protein sequence ID" value="PWK48491.1"/>
    <property type="molecule type" value="Genomic_DNA"/>
</dbReference>
<feature type="region of interest" description="Disordered" evidence="5">
    <location>
        <begin position="192"/>
        <end position="224"/>
    </location>
</feature>
<dbReference type="RefSeq" id="WP_245411447.1">
    <property type="nucleotide sequence ID" value="NZ_QGGU01000009.1"/>
</dbReference>
<dbReference type="InterPro" id="IPR001457">
    <property type="entry name" value="NADH_UbQ/plastoQ_OxRdtase_su6"/>
</dbReference>
<evidence type="ECO:0000256" key="2">
    <source>
        <dbReference type="ARBA" id="ARBA00019907"/>
    </source>
</evidence>
<evidence type="ECO:0000256" key="1">
    <source>
        <dbReference type="ARBA" id="ARBA00005698"/>
    </source>
</evidence>
<proteinExistence type="inferred from homology"/>
<keyword evidence="7" id="KW-1185">Reference proteome</keyword>
<comment type="similarity">
    <text evidence="1 4">Belongs to the complex I subunit 6 family.</text>
</comment>
<sequence length="224" mass="25318">MELTFQQLVFYGFSTLLLLSALMVILSRNSVKAVMFLVLCFVATSGLWMLLQAEFLAVALVLVYVGAVMVLFLFVVMMLDIDIAARRHGFTKLLPLALLVAIAFLFILHWLVGDNHFGLEQMEAPSDHDASYSNIRELGKMLYTDYFYPFELAAVILLVAMVAAISLTFRGKRSRKSQDIDKQVRVTKADRLRVIKMESSSSSQQTDSKSDEESNENKDKEQDK</sequence>
<dbReference type="PANTHER" id="PTHR33269">
    <property type="entry name" value="NADH-UBIQUINONE OXIDOREDUCTASE CHAIN 6"/>
    <property type="match status" value="1"/>
</dbReference>
<dbReference type="GO" id="GO:0048038">
    <property type="term" value="F:quinone binding"/>
    <property type="evidence" value="ECO:0007669"/>
    <property type="project" value="UniProtKB-UniRule"/>
</dbReference>
<dbReference type="Proteomes" id="UP000245790">
    <property type="component" value="Unassembled WGS sequence"/>
</dbReference>
<dbReference type="PANTHER" id="PTHR33269:SF17">
    <property type="entry name" value="NADH-UBIQUINONE OXIDOREDUCTASE CHAIN 6"/>
    <property type="match status" value="1"/>
</dbReference>
<feature type="compositionally biased region" description="Low complexity" evidence="5">
    <location>
        <begin position="198"/>
        <end position="207"/>
    </location>
</feature>
<dbReference type="AlphaFoldDB" id="A0A316FHU1"/>
<feature type="transmembrane region" description="Helical" evidence="4">
    <location>
        <begin position="146"/>
        <end position="169"/>
    </location>
</feature>
<comment type="subcellular location">
    <subcellularLocation>
        <location evidence="4">Cell membrane</location>
        <topology evidence="4">Multi-pass membrane protein</topology>
    </subcellularLocation>
</comment>
<keyword evidence="4" id="KW-1003">Cell membrane</keyword>
<comment type="subunit">
    <text evidence="3">Composed of 13 different subunits. Subunits NuoA, H, J, K, L, M, N constitute the membrane sector of the complex.</text>
</comment>
<feature type="transmembrane region" description="Helical" evidence="4">
    <location>
        <begin position="57"/>
        <end position="81"/>
    </location>
</feature>
<dbReference type="GO" id="GO:0005886">
    <property type="term" value="C:plasma membrane"/>
    <property type="evidence" value="ECO:0007669"/>
    <property type="project" value="UniProtKB-SubCell"/>
</dbReference>
<dbReference type="NCBIfam" id="NF005164">
    <property type="entry name" value="PRK06638.1-4"/>
    <property type="match status" value="1"/>
</dbReference>
<feature type="transmembrane region" description="Helical" evidence="4">
    <location>
        <begin position="33"/>
        <end position="51"/>
    </location>
</feature>
<dbReference type="InterPro" id="IPR042106">
    <property type="entry name" value="Nuo/plastoQ_OxRdtase_6_NuoJ"/>
</dbReference>
<keyword evidence="4" id="KW-0472">Membrane</keyword>
<feature type="transmembrane region" description="Helical" evidence="4">
    <location>
        <begin position="93"/>
        <end position="112"/>
    </location>
</feature>
<accession>A0A316FHU1</accession>
<reference evidence="6 7" key="1">
    <citation type="submission" date="2018-05" db="EMBL/GenBank/DDBJ databases">
        <title>Genomic Encyclopedia of Type Strains, Phase IV (KMG-IV): sequencing the most valuable type-strain genomes for metagenomic binning, comparative biology and taxonomic classification.</title>
        <authorList>
            <person name="Goeker M."/>
        </authorList>
    </citation>
    <scope>NUCLEOTIDE SEQUENCE [LARGE SCALE GENOMIC DNA]</scope>
    <source>
        <strain evidence="6 7">DSM 25350</strain>
    </source>
</reference>
<dbReference type="EC" id="7.1.1.-" evidence="4"/>
<evidence type="ECO:0000256" key="3">
    <source>
        <dbReference type="ARBA" id="ARBA00025811"/>
    </source>
</evidence>
<dbReference type="Pfam" id="PF00499">
    <property type="entry name" value="Oxidored_q3"/>
    <property type="match status" value="1"/>
</dbReference>
<comment type="caution">
    <text evidence="6">The sequence shown here is derived from an EMBL/GenBank/DDBJ whole genome shotgun (WGS) entry which is preliminary data.</text>
</comment>
<evidence type="ECO:0000256" key="4">
    <source>
        <dbReference type="RuleBase" id="RU004429"/>
    </source>
</evidence>
<dbReference type="GO" id="GO:0008137">
    <property type="term" value="F:NADH dehydrogenase (ubiquinone) activity"/>
    <property type="evidence" value="ECO:0007669"/>
    <property type="project" value="UniProtKB-UniRule"/>
</dbReference>
<gene>
    <name evidence="6" type="ORF">C8D97_10941</name>
</gene>
<organism evidence="6 7">
    <name type="scientific">Pleionea mediterranea</name>
    <dbReference type="NCBI Taxonomy" id="523701"/>
    <lineage>
        <taxon>Bacteria</taxon>
        <taxon>Pseudomonadati</taxon>
        <taxon>Pseudomonadota</taxon>
        <taxon>Gammaproteobacteria</taxon>
        <taxon>Oceanospirillales</taxon>
        <taxon>Pleioneaceae</taxon>
        <taxon>Pleionea</taxon>
    </lineage>
</organism>
<keyword evidence="4" id="KW-0874">Quinone</keyword>
<feature type="transmembrane region" description="Helical" evidence="4">
    <location>
        <begin position="6"/>
        <end position="26"/>
    </location>
</feature>
<evidence type="ECO:0000256" key="5">
    <source>
        <dbReference type="SAM" id="MobiDB-lite"/>
    </source>
</evidence>
<comment type="function">
    <text evidence="4">NDH-1 shuttles electrons from NADH, via FMN and iron-sulfur (Fe-S) centers, to quinones in the respiratory chain. Couples the redox reaction to proton translocation (for every two electrons transferred, four hydrogen ions are translocated across the cytoplasmic membrane), and thus conserves the redox energy in a proton gradient.</text>
</comment>
<protein>
    <recommendedName>
        <fullName evidence="2 4">NADH-quinone oxidoreductase subunit J</fullName>
        <ecNumber evidence="4">7.1.1.-</ecNumber>
    </recommendedName>
</protein>
<name>A0A316FHU1_9GAMM</name>
<evidence type="ECO:0000313" key="7">
    <source>
        <dbReference type="Proteomes" id="UP000245790"/>
    </source>
</evidence>
<comment type="catalytic activity">
    <reaction evidence="4">
        <text>a quinone + NADH + 5 H(+)(in) = a quinol + NAD(+) + 4 H(+)(out)</text>
        <dbReference type="Rhea" id="RHEA:57888"/>
        <dbReference type="ChEBI" id="CHEBI:15378"/>
        <dbReference type="ChEBI" id="CHEBI:24646"/>
        <dbReference type="ChEBI" id="CHEBI:57540"/>
        <dbReference type="ChEBI" id="CHEBI:57945"/>
        <dbReference type="ChEBI" id="CHEBI:132124"/>
    </reaction>
</comment>
<keyword evidence="4" id="KW-0812">Transmembrane</keyword>
<feature type="compositionally biased region" description="Basic and acidic residues" evidence="5">
    <location>
        <begin position="208"/>
        <end position="224"/>
    </location>
</feature>
<evidence type="ECO:0000313" key="6">
    <source>
        <dbReference type="EMBL" id="PWK48491.1"/>
    </source>
</evidence>
<dbReference type="Gene3D" id="1.20.120.1200">
    <property type="entry name" value="NADH-ubiquinone/plastoquinone oxidoreductase chain 6, subunit NuoJ"/>
    <property type="match status" value="1"/>
</dbReference>
<keyword evidence="4" id="KW-0520">NAD</keyword>
<keyword evidence="4" id="KW-1133">Transmembrane helix</keyword>